<evidence type="ECO:0000313" key="6">
    <source>
        <dbReference type="Proteomes" id="UP001362999"/>
    </source>
</evidence>
<keyword evidence="3" id="KW-0812">Transmembrane</keyword>
<dbReference type="GO" id="GO:0022857">
    <property type="term" value="F:transmembrane transporter activity"/>
    <property type="evidence" value="ECO:0007669"/>
    <property type="project" value="InterPro"/>
</dbReference>
<reference evidence="5 6" key="1">
    <citation type="journal article" date="2024" name="J Genomics">
        <title>Draft genome sequencing and assembly of Favolaschia claudopus CIRM-BRFM 2984 isolated from oak limbs.</title>
        <authorList>
            <person name="Navarro D."/>
            <person name="Drula E."/>
            <person name="Chaduli D."/>
            <person name="Cazenave R."/>
            <person name="Ahrendt S."/>
            <person name="Wang J."/>
            <person name="Lipzen A."/>
            <person name="Daum C."/>
            <person name="Barry K."/>
            <person name="Grigoriev I.V."/>
            <person name="Favel A."/>
            <person name="Rosso M.N."/>
            <person name="Martin F."/>
        </authorList>
    </citation>
    <scope>NUCLEOTIDE SEQUENCE [LARGE SCALE GENOMIC DNA]</scope>
    <source>
        <strain evidence="5 6">CIRM-BRFM 2984</strain>
    </source>
</reference>
<dbReference type="AlphaFoldDB" id="A0AAW0DTB8"/>
<evidence type="ECO:0000256" key="2">
    <source>
        <dbReference type="ARBA" id="ARBA00006727"/>
    </source>
</evidence>
<dbReference type="InterPro" id="IPR011701">
    <property type="entry name" value="MFS"/>
</dbReference>
<feature type="transmembrane region" description="Helical" evidence="3">
    <location>
        <begin position="237"/>
        <end position="257"/>
    </location>
</feature>
<dbReference type="InterPro" id="IPR036259">
    <property type="entry name" value="MFS_trans_sf"/>
</dbReference>
<feature type="transmembrane region" description="Helical" evidence="3">
    <location>
        <begin position="375"/>
        <end position="394"/>
    </location>
</feature>
<dbReference type="Pfam" id="PF07690">
    <property type="entry name" value="MFS_1"/>
    <property type="match status" value="1"/>
</dbReference>
<comment type="similarity">
    <text evidence="2">Belongs to the major facilitator superfamily. Monocarboxylate porter (TC 2.A.1.13) family.</text>
</comment>
<dbReference type="PANTHER" id="PTHR11360">
    <property type="entry name" value="MONOCARBOXYLATE TRANSPORTER"/>
    <property type="match status" value="1"/>
</dbReference>
<evidence type="ECO:0000256" key="3">
    <source>
        <dbReference type="SAM" id="Phobius"/>
    </source>
</evidence>
<proteinExistence type="inferred from homology"/>
<evidence type="ECO:0000256" key="1">
    <source>
        <dbReference type="ARBA" id="ARBA00004141"/>
    </source>
</evidence>
<dbReference type="InterPro" id="IPR050327">
    <property type="entry name" value="Proton-linked_MCT"/>
</dbReference>
<keyword evidence="6" id="KW-1185">Reference proteome</keyword>
<feature type="transmembrane region" description="Helical" evidence="3">
    <location>
        <begin position="320"/>
        <end position="339"/>
    </location>
</feature>
<keyword evidence="3" id="KW-1133">Transmembrane helix</keyword>
<comment type="subcellular location">
    <subcellularLocation>
        <location evidence="1">Membrane</location>
        <topology evidence="1">Multi-pass membrane protein</topology>
    </subcellularLocation>
</comment>
<evidence type="ECO:0000313" key="5">
    <source>
        <dbReference type="EMBL" id="KAK7055356.1"/>
    </source>
</evidence>
<dbReference type="InterPro" id="IPR020846">
    <property type="entry name" value="MFS_dom"/>
</dbReference>
<dbReference type="PROSITE" id="PS50850">
    <property type="entry name" value="MFS"/>
    <property type="match status" value="1"/>
</dbReference>
<feature type="transmembrane region" description="Helical" evidence="3">
    <location>
        <begin position="281"/>
        <end position="300"/>
    </location>
</feature>
<name>A0AAW0DTB8_9AGAR</name>
<keyword evidence="3" id="KW-0472">Membrane</keyword>
<organism evidence="5 6">
    <name type="scientific">Favolaschia claudopus</name>
    <dbReference type="NCBI Taxonomy" id="2862362"/>
    <lineage>
        <taxon>Eukaryota</taxon>
        <taxon>Fungi</taxon>
        <taxon>Dikarya</taxon>
        <taxon>Basidiomycota</taxon>
        <taxon>Agaricomycotina</taxon>
        <taxon>Agaricomycetes</taxon>
        <taxon>Agaricomycetidae</taxon>
        <taxon>Agaricales</taxon>
        <taxon>Marasmiineae</taxon>
        <taxon>Mycenaceae</taxon>
        <taxon>Favolaschia</taxon>
    </lineage>
</organism>
<dbReference type="Gene3D" id="1.20.1250.20">
    <property type="entry name" value="MFS general substrate transporter like domains"/>
    <property type="match status" value="2"/>
</dbReference>
<dbReference type="EMBL" id="JAWWNJ010000005">
    <property type="protein sequence ID" value="KAK7055356.1"/>
    <property type="molecule type" value="Genomic_DNA"/>
</dbReference>
<sequence>MADLEQNKEAQDLSSSFLALPPLHIKQGDLSSSSLQLALPQLHDKEASELSASSLGLPQLEKNADSPYLDGPWKAWSTVIGTCIIQFYVVGVITAFGVFQDFYTREFLSNCSASTISWIGGVTYFFELACAPIGGKLYDAGYGRHSIWFGSFLSMLSFFLLSLAKPHQYYQVLLSQGVAMGIGLMLVFGPSMTLVSEHFNNRRGLAMGIVAAASPLGAIVFTIVLNNLFHSSIGFTWGIRIMGFMSLGCFVVGNLLIRVPRKTAPPTDAEDPASTAPPAPIWDLSYILILISGFLWALGANTPNFYMQLYAGTKDINQTLVFNSFAILSFGSIFGRILPGWMADRWGAVNVFIPSLIVLSGLCFAMLGINNAAGLVIFALFYGYFFGTLISIYLPMIRELTPDGTNMGRRMGYALSPIGLGSTVGPPMIGAILTDKFVWWKPIVASAVIVLSAAVFNIAGRQVHVSRKRKAMAARQNQQTVTESK</sequence>
<feature type="transmembrane region" description="Helical" evidence="3">
    <location>
        <begin position="414"/>
        <end position="433"/>
    </location>
</feature>
<feature type="transmembrane region" description="Helical" evidence="3">
    <location>
        <begin position="204"/>
        <end position="225"/>
    </location>
</feature>
<protein>
    <submittedName>
        <fullName evidence="5">MFS monocarboxylate transporter</fullName>
    </submittedName>
</protein>
<dbReference type="GO" id="GO:0016020">
    <property type="term" value="C:membrane"/>
    <property type="evidence" value="ECO:0007669"/>
    <property type="project" value="UniProtKB-SubCell"/>
</dbReference>
<feature type="transmembrane region" description="Helical" evidence="3">
    <location>
        <begin position="75"/>
        <end position="99"/>
    </location>
</feature>
<dbReference type="PANTHER" id="PTHR11360:SF234">
    <property type="entry name" value="MFS-TYPE TRANSPORTER DBAD-RELATED"/>
    <property type="match status" value="1"/>
</dbReference>
<feature type="domain" description="Major facilitator superfamily (MFS) profile" evidence="4">
    <location>
        <begin position="285"/>
        <end position="485"/>
    </location>
</feature>
<feature type="transmembrane region" description="Helical" evidence="3">
    <location>
        <begin position="439"/>
        <end position="460"/>
    </location>
</feature>
<feature type="transmembrane region" description="Helical" evidence="3">
    <location>
        <begin position="146"/>
        <end position="164"/>
    </location>
</feature>
<dbReference type="SUPFAM" id="SSF103473">
    <property type="entry name" value="MFS general substrate transporter"/>
    <property type="match status" value="1"/>
</dbReference>
<accession>A0AAW0DTB8</accession>
<dbReference type="Proteomes" id="UP001362999">
    <property type="component" value="Unassembled WGS sequence"/>
</dbReference>
<comment type="caution">
    <text evidence="5">The sequence shown here is derived from an EMBL/GenBank/DDBJ whole genome shotgun (WGS) entry which is preliminary data.</text>
</comment>
<gene>
    <name evidence="5" type="ORF">R3P38DRAFT_3170040</name>
</gene>
<feature type="transmembrane region" description="Helical" evidence="3">
    <location>
        <begin position="351"/>
        <end position="369"/>
    </location>
</feature>
<feature type="transmembrane region" description="Helical" evidence="3">
    <location>
        <begin position="170"/>
        <end position="192"/>
    </location>
</feature>
<evidence type="ECO:0000259" key="4">
    <source>
        <dbReference type="PROSITE" id="PS50850"/>
    </source>
</evidence>